<feature type="signal peptide" evidence="1">
    <location>
        <begin position="1"/>
        <end position="23"/>
    </location>
</feature>
<organism evidence="2 3">
    <name type="scientific">Beggiatoa alba B18LD</name>
    <dbReference type="NCBI Taxonomy" id="395493"/>
    <lineage>
        <taxon>Bacteria</taxon>
        <taxon>Pseudomonadati</taxon>
        <taxon>Pseudomonadota</taxon>
        <taxon>Gammaproteobacteria</taxon>
        <taxon>Thiotrichales</taxon>
        <taxon>Thiotrichaceae</taxon>
        <taxon>Beggiatoa</taxon>
    </lineage>
</organism>
<gene>
    <name evidence="2" type="ORF">BegalDRAFT_0767</name>
</gene>
<accession>I3CDI5</accession>
<sequence length="157" mass="16661">MIGKVDTLLLVLLTLAYPVYCPAADYAAQAKNLSRAVEYVTWGGDGELLFCVVGRNPFGEALNKTLAGKKLRGRTVQLRYDGGTGGCDLVYSTAKNIITKAKNVLTVSDADGFAEEGGIIQLMGNGDIHSINEKAAKAAGLKISADLLETAKKKVIR</sequence>
<dbReference type="HOGENOM" id="CLU_093136_0_0_6"/>
<dbReference type="EMBL" id="JH600070">
    <property type="protein sequence ID" value="EIJ41678.1"/>
    <property type="molecule type" value="Genomic_DNA"/>
</dbReference>
<dbReference type="STRING" id="395493.BegalDRAFT_0767"/>
<protein>
    <recommendedName>
        <fullName evidence="4">YfiR family protein</fullName>
    </recommendedName>
</protein>
<evidence type="ECO:0008006" key="4">
    <source>
        <dbReference type="Google" id="ProtNLM"/>
    </source>
</evidence>
<dbReference type="Pfam" id="PF13689">
    <property type="entry name" value="DUF4154"/>
    <property type="match status" value="1"/>
</dbReference>
<evidence type="ECO:0000313" key="3">
    <source>
        <dbReference type="Proteomes" id="UP000005744"/>
    </source>
</evidence>
<dbReference type="Proteomes" id="UP000005744">
    <property type="component" value="Unassembled WGS sequence"/>
</dbReference>
<evidence type="ECO:0000313" key="2">
    <source>
        <dbReference type="EMBL" id="EIJ41678.1"/>
    </source>
</evidence>
<feature type="chain" id="PRO_5003668777" description="YfiR family protein" evidence="1">
    <location>
        <begin position="24"/>
        <end position="157"/>
    </location>
</feature>
<reference evidence="2 3" key="1">
    <citation type="submission" date="2011-11" db="EMBL/GenBank/DDBJ databases">
        <title>Improved High-Quality Draft sequence of Beggiatoa alba B18lD.</title>
        <authorList>
            <consortium name="US DOE Joint Genome Institute"/>
            <person name="Lucas S."/>
            <person name="Han J."/>
            <person name="Lapidus A."/>
            <person name="Cheng J.-F."/>
            <person name="Goodwin L."/>
            <person name="Pitluck S."/>
            <person name="Peters L."/>
            <person name="Mikhailova N."/>
            <person name="Held B."/>
            <person name="Detter J.C."/>
            <person name="Han C."/>
            <person name="Tapia R."/>
            <person name="Land M."/>
            <person name="Hauser L."/>
            <person name="Kyrpides N."/>
            <person name="Ivanova N."/>
            <person name="Pagani I."/>
            <person name="Samuel K."/>
            <person name="Teske A."/>
            <person name="Mueller J."/>
            <person name="Woyke T."/>
        </authorList>
    </citation>
    <scope>NUCLEOTIDE SEQUENCE [LARGE SCALE GENOMIC DNA]</scope>
    <source>
        <strain evidence="2 3">B18LD</strain>
    </source>
</reference>
<keyword evidence="3" id="KW-1185">Reference proteome</keyword>
<dbReference type="AlphaFoldDB" id="I3CDI5"/>
<keyword evidence="1" id="KW-0732">Signal</keyword>
<evidence type="ECO:0000256" key="1">
    <source>
        <dbReference type="SAM" id="SignalP"/>
    </source>
</evidence>
<dbReference type="InterPro" id="IPR025293">
    <property type="entry name" value="YfiR/HmsC-like"/>
</dbReference>
<proteinExistence type="predicted"/>
<name>I3CDI5_9GAMM</name>